<evidence type="ECO:0008006" key="3">
    <source>
        <dbReference type="Google" id="ProtNLM"/>
    </source>
</evidence>
<dbReference type="EMBL" id="JAGMUV010000016">
    <property type="protein sequence ID" value="KAH7132953.1"/>
    <property type="molecule type" value="Genomic_DNA"/>
</dbReference>
<reference evidence="1" key="1">
    <citation type="journal article" date="2021" name="Nat. Commun.">
        <title>Genetic determinants of endophytism in the Arabidopsis root mycobiome.</title>
        <authorList>
            <person name="Mesny F."/>
            <person name="Miyauchi S."/>
            <person name="Thiergart T."/>
            <person name="Pickel B."/>
            <person name="Atanasova L."/>
            <person name="Karlsson M."/>
            <person name="Huettel B."/>
            <person name="Barry K.W."/>
            <person name="Haridas S."/>
            <person name="Chen C."/>
            <person name="Bauer D."/>
            <person name="Andreopoulos W."/>
            <person name="Pangilinan J."/>
            <person name="LaButti K."/>
            <person name="Riley R."/>
            <person name="Lipzen A."/>
            <person name="Clum A."/>
            <person name="Drula E."/>
            <person name="Henrissat B."/>
            <person name="Kohler A."/>
            <person name="Grigoriev I.V."/>
            <person name="Martin F.M."/>
            <person name="Hacquard S."/>
        </authorList>
    </citation>
    <scope>NUCLEOTIDE SEQUENCE</scope>
    <source>
        <strain evidence="1">MPI-CAGE-AT-0147</strain>
    </source>
</reference>
<proteinExistence type="predicted"/>
<accession>A0A9P9E8M8</accession>
<organism evidence="1 2">
    <name type="scientific">Dactylonectria macrodidyma</name>
    <dbReference type="NCBI Taxonomy" id="307937"/>
    <lineage>
        <taxon>Eukaryota</taxon>
        <taxon>Fungi</taxon>
        <taxon>Dikarya</taxon>
        <taxon>Ascomycota</taxon>
        <taxon>Pezizomycotina</taxon>
        <taxon>Sordariomycetes</taxon>
        <taxon>Hypocreomycetidae</taxon>
        <taxon>Hypocreales</taxon>
        <taxon>Nectriaceae</taxon>
        <taxon>Dactylonectria</taxon>
    </lineage>
</organism>
<evidence type="ECO:0000313" key="1">
    <source>
        <dbReference type="EMBL" id="KAH7132953.1"/>
    </source>
</evidence>
<name>A0A9P9E8M8_9HYPO</name>
<dbReference type="AlphaFoldDB" id="A0A9P9E8M8"/>
<sequence length="181" mass="20149">MDPMGGHCNNGPLANTGFLSYLTYPPPPPPPFDYMSPCHRTPDFWAGYPYGWARSPWPPSSNPYPDPGGPCHQPPVRGDQVAPCQIPAPTPSDVGGVVLAARLKEVSAAKTSSAALRGQHVHQSQLDASLERLSERDRMIVVWRKRGVPWDQIRGEYEKRYKPVTVDALRMRLSRLKNKHS</sequence>
<evidence type="ECO:0000313" key="2">
    <source>
        <dbReference type="Proteomes" id="UP000738349"/>
    </source>
</evidence>
<dbReference type="OrthoDB" id="5111349at2759"/>
<protein>
    <recommendedName>
        <fullName evidence="3">Myb-like domain-containing protein</fullName>
    </recommendedName>
</protein>
<gene>
    <name evidence="1" type="ORF">EDB81DRAFT_807188</name>
</gene>
<dbReference type="Proteomes" id="UP000738349">
    <property type="component" value="Unassembled WGS sequence"/>
</dbReference>
<keyword evidence="2" id="KW-1185">Reference proteome</keyword>
<comment type="caution">
    <text evidence="1">The sequence shown here is derived from an EMBL/GenBank/DDBJ whole genome shotgun (WGS) entry which is preliminary data.</text>
</comment>